<reference evidence="1" key="1">
    <citation type="submission" date="2014-09" db="EMBL/GenBank/DDBJ databases">
        <authorList>
            <person name="Magalhaes I.L.F."/>
            <person name="Oliveira U."/>
            <person name="Santos F.R."/>
            <person name="Vidigal T.H.D.A."/>
            <person name="Brescovit A.D."/>
            <person name="Santos A.J."/>
        </authorList>
    </citation>
    <scope>NUCLEOTIDE SEQUENCE</scope>
    <source>
        <tissue evidence="1">Shoot tissue taken approximately 20 cm above the soil surface</tissue>
    </source>
</reference>
<sequence>MDIYVTKKSICFTCVQGTTRNPSLCNGELYMLCTEMQP</sequence>
<dbReference type="EMBL" id="GBRH01179213">
    <property type="protein sequence ID" value="JAE18683.1"/>
    <property type="molecule type" value="Transcribed_RNA"/>
</dbReference>
<accession>A0A0A9GDF1</accession>
<proteinExistence type="predicted"/>
<organism evidence="1">
    <name type="scientific">Arundo donax</name>
    <name type="common">Giant reed</name>
    <name type="synonym">Donax arundinaceus</name>
    <dbReference type="NCBI Taxonomy" id="35708"/>
    <lineage>
        <taxon>Eukaryota</taxon>
        <taxon>Viridiplantae</taxon>
        <taxon>Streptophyta</taxon>
        <taxon>Embryophyta</taxon>
        <taxon>Tracheophyta</taxon>
        <taxon>Spermatophyta</taxon>
        <taxon>Magnoliopsida</taxon>
        <taxon>Liliopsida</taxon>
        <taxon>Poales</taxon>
        <taxon>Poaceae</taxon>
        <taxon>PACMAD clade</taxon>
        <taxon>Arundinoideae</taxon>
        <taxon>Arundineae</taxon>
        <taxon>Arundo</taxon>
    </lineage>
</organism>
<name>A0A0A9GDF1_ARUDO</name>
<protein>
    <submittedName>
        <fullName evidence="1">Uncharacterized protein</fullName>
    </submittedName>
</protein>
<dbReference type="AlphaFoldDB" id="A0A0A9GDF1"/>
<evidence type="ECO:0000313" key="1">
    <source>
        <dbReference type="EMBL" id="JAE18683.1"/>
    </source>
</evidence>
<reference evidence="1" key="2">
    <citation type="journal article" date="2015" name="Data Brief">
        <title>Shoot transcriptome of the giant reed, Arundo donax.</title>
        <authorList>
            <person name="Barrero R.A."/>
            <person name="Guerrero F.D."/>
            <person name="Moolhuijzen P."/>
            <person name="Goolsby J.A."/>
            <person name="Tidwell J."/>
            <person name="Bellgard S.E."/>
            <person name="Bellgard M.I."/>
        </authorList>
    </citation>
    <scope>NUCLEOTIDE SEQUENCE</scope>
    <source>
        <tissue evidence="1">Shoot tissue taken approximately 20 cm above the soil surface</tissue>
    </source>
</reference>